<accession>A0A2H9T8S7</accession>
<comment type="caution">
    <text evidence="2">The sequence shown here is derived from an EMBL/GenBank/DDBJ whole genome shotgun (WGS) entry which is preliminary data.</text>
</comment>
<dbReference type="AlphaFoldDB" id="A0A2H9T8S7"/>
<name>A0A2H9T8S7_9ZZZZ</name>
<reference evidence="2" key="1">
    <citation type="journal article" date="2017" name="Appl. Environ. Microbiol.">
        <title>Molecular characterization of an Endozoicomonas-like organism causing infection in king scallop Pecten maximus L.</title>
        <authorList>
            <person name="Cano I."/>
            <person name="van Aerle R."/>
            <person name="Ross S."/>
            <person name="Verner-Jeffreys D.W."/>
            <person name="Paley R.K."/>
            <person name="Rimmer G."/>
            <person name="Ryder D."/>
            <person name="Hooper P."/>
            <person name="Stone D."/>
            <person name="Feist S.W."/>
        </authorList>
    </citation>
    <scope>NUCLEOTIDE SEQUENCE</scope>
</reference>
<gene>
    <name evidence="2" type="ORF">CI610_01423</name>
</gene>
<organism evidence="2">
    <name type="scientific">invertebrate metagenome</name>
    <dbReference type="NCBI Taxonomy" id="1711999"/>
    <lineage>
        <taxon>unclassified sequences</taxon>
        <taxon>metagenomes</taxon>
        <taxon>organismal metagenomes</taxon>
    </lineage>
</organism>
<dbReference type="Pfam" id="PF05717">
    <property type="entry name" value="TnpB_IS66"/>
    <property type="match status" value="1"/>
</dbReference>
<feature type="region of interest" description="Disordered" evidence="1">
    <location>
        <begin position="95"/>
        <end position="114"/>
    </location>
</feature>
<proteinExistence type="predicted"/>
<protein>
    <recommendedName>
        <fullName evidence="3">Transposase</fullName>
    </recommendedName>
</protein>
<evidence type="ECO:0000256" key="1">
    <source>
        <dbReference type="SAM" id="MobiDB-lite"/>
    </source>
</evidence>
<evidence type="ECO:0008006" key="3">
    <source>
        <dbReference type="Google" id="ProtNLM"/>
    </source>
</evidence>
<dbReference type="EMBL" id="NSIT01000058">
    <property type="protein sequence ID" value="PJE79614.1"/>
    <property type="molecule type" value="Genomic_DNA"/>
</dbReference>
<sequence length="114" mass="12351">MISDTSHMKVYLAPGITDRRKPIDGLAVIVSEALELNPLSESLFVFCNRGWGFCTGRITASSSTGGSRKAGLTGRSQRSHYHYPTSVKLAAGWSAHSPEESPFPDSAQIRSLIK</sequence>
<dbReference type="InterPro" id="IPR008878">
    <property type="entry name" value="Transposase_IS66_Orf2"/>
</dbReference>
<evidence type="ECO:0000313" key="2">
    <source>
        <dbReference type="EMBL" id="PJE79614.1"/>
    </source>
</evidence>